<reference evidence="1 2" key="1">
    <citation type="journal article" date="2016" name="Sci. Rep.">
        <title>The Dendrobium catenatum Lindl. genome sequence provides insights into polysaccharide synthase, floral development and adaptive evolution.</title>
        <authorList>
            <person name="Zhang G.Q."/>
            <person name="Xu Q."/>
            <person name="Bian C."/>
            <person name="Tsai W.C."/>
            <person name="Yeh C.M."/>
            <person name="Liu K.W."/>
            <person name="Yoshida K."/>
            <person name="Zhang L.S."/>
            <person name="Chang S.B."/>
            <person name="Chen F."/>
            <person name="Shi Y."/>
            <person name="Su Y.Y."/>
            <person name="Zhang Y.Q."/>
            <person name="Chen L.J."/>
            <person name="Yin Y."/>
            <person name="Lin M."/>
            <person name="Huang H."/>
            <person name="Deng H."/>
            <person name="Wang Z.W."/>
            <person name="Zhu S.L."/>
            <person name="Zhao X."/>
            <person name="Deng C."/>
            <person name="Niu S.C."/>
            <person name="Huang J."/>
            <person name="Wang M."/>
            <person name="Liu G.H."/>
            <person name="Yang H.J."/>
            <person name="Xiao X.J."/>
            <person name="Hsiao Y.Y."/>
            <person name="Wu W.L."/>
            <person name="Chen Y.Y."/>
            <person name="Mitsuda N."/>
            <person name="Ohme-Takagi M."/>
            <person name="Luo Y.B."/>
            <person name="Van de Peer Y."/>
            <person name="Liu Z.J."/>
        </authorList>
    </citation>
    <scope>NUCLEOTIDE SEQUENCE [LARGE SCALE GENOMIC DNA]</scope>
    <source>
        <tissue evidence="1">The whole plant</tissue>
    </source>
</reference>
<reference evidence="1 2" key="2">
    <citation type="journal article" date="2017" name="Nature">
        <title>The Apostasia genome and the evolution of orchids.</title>
        <authorList>
            <person name="Zhang G.Q."/>
            <person name="Liu K.W."/>
            <person name="Li Z."/>
            <person name="Lohaus R."/>
            <person name="Hsiao Y.Y."/>
            <person name="Niu S.C."/>
            <person name="Wang J.Y."/>
            <person name="Lin Y.C."/>
            <person name="Xu Q."/>
            <person name="Chen L.J."/>
            <person name="Yoshida K."/>
            <person name="Fujiwara S."/>
            <person name="Wang Z.W."/>
            <person name="Zhang Y.Q."/>
            <person name="Mitsuda N."/>
            <person name="Wang M."/>
            <person name="Liu G.H."/>
            <person name="Pecoraro L."/>
            <person name="Huang H.X."/>
            <person name="Xiao X.J."/>
            <person name="Lin M."/>
            <person name="Wu X.Y."/>
            <person name="Wu W.L."/>
            <person name="Chen Y.Y."/>
            <person name="Chang S.B."/>
            <person name="Sakamoto S."/>
            <person name="Ohme-Takagi M."/>
            <person name="Yagi M."/>
            <person name="Zeng S.J."/>
            <person name="Shen C.Y."/>
            <person name="Yeh C.M."/>
            <person name="Luo Y.B."/>
            <person name="Tsai W.C."/>
            <person name="Van de Peer Y."/>
            <person name="Liu Z.J."/>
        </authorList>
    </citation>
    <scope>NUCLEOTIDE SEQUENCE [LARGE SCALE GENOMIC DNA]</scope>
    <source>
        <tissue evidence="1">The whole plant</tissue>
    </source>
</reference>
<dbReference type="Proteomes" id="UP000233837">
    <property type="component" value="Unassembled WGS sequence"/>
</dbReference>
<accession>A0A2I0X3A6</accession>
<sequence length="53" mass="6278">MVLISPKFRFYRCKVSQSRDTLVLERGRAVLTFFQGAEAVLVFLERGRMSRRR</sequence>
<dbReference type="EMBL" id="KZ502191">
    <property type="protein sequence ID" value="PKU82390.1"/>
    <property type="molecule type" value="Genomic_DNA"/>
</dbReference>
<protein>
    <submittedName>
        <fullName evidence="1">Uncharacterized protein</fullName>
    </submittedName>
</protein>
<gene>
    <name evidence="1" type="ORF">MA16_Dca005395</name>
</gene>
<evidence type="ECO:0000313" key="1">
    <source>
        <dbReference type="EMBL" id="PKU82390.1"/>
    </source>
</evidence>
<name>A0A2I0X3A6_9ASPA</name>
<keyword evidence="2" id="KW-1185">Reference proteome</keyword>
<evidence type="ECO:0000313" key="2">
    <source>
        <dbReference type="Proteomes" id="UP000233837"/>
    </source>
</evidence>
<proteinExistence type="predicted"/>
<organism evidence="1 2">
    <name type="scientific">Dendrobium catenatum</name>
    <dbReference type="NCBI Taxonomy" id="906689"/>
    <lineage>
        <taxon>Eukaryota</taxon>
        <taxon>Viridiplantae</taxon>
        <taxon>Streptophyta</taxon>
        <taxon>Embryophyta</taxon>
        <taxon>Tracheophyta</taxon>
        <taxon>Spermatophyta</taxon>
        <taxon>Magnoliopsida</taxon>
        <taxon>Liliopsida</taxon>
        <taxon>Asparagales</taxon>
        <taxon>Orchidaceae</taxon>
        <taxon>Epidendroideae</taxon>
        <taxon>Malaxideae</taxon>
        <taxon>Dendrobiinae</taxon>
        <taxon>Dendrobium</taxon>
    </lineage>
</organism>
<dbReference type="AlphaFoldDB" id="A0A2I0X3A6"/>